<dbReference type="AlphaFoldDB" id="A0A3S2Z7B2"/>
<evidence type="ECO:0000256" key="2">
    <source>
        <dbReference type="ARBA" id="ARBA00022801"/>
    </source>
</evidence>
<evidence type="ECO:0000256" key="1">
    <source>
        <dbReference type="ARBA" id="ARBA00006096"/>
    </source>
</evidence>
<feature type="signal peptide" evidence="3">
    <location>
        <begin position="1"/>
        <end position="29"/>
    </location>
</feature>
<dbReference type="PANTHER" id="PTHR30023:SF0">
    <property type="entry name" value="PENICILLIN-SENSITIVE CARBOXYPEPTIDASE A"/>
    <property type="match status" value="1"/>
</dbReference>
<dbReference type="Pfam" id="PF02113">
    <property type="entry name" value="Peptidase_S13"/>
    <property type="match status" value="2"/>
</dbReference>
<dbReference type="InterPro" id="IPR000667">
    <property type="entry name" value="Peptidase_S13"/>
</dbReference>
<keyword evidence="5" id="KW-1185">Reference proteome</keyword>
<evidence type="ECO:0008006" key="6">
    <source>
        <dbReference type="Google" id="ProtNLM"/>
    </source>
</evidence>
<dbReference type="Gene3D" id="3.40.710.10">
    <property type="entry name" value="DD-peptidase/beta-lactamase superfamily"/>
    <property type="match status" value="2"/>
</dbReference>
<evidence type="ECO:0000313" key="5">
    <source>
        <dbReference type="Proteomes" id="UP000287447"/>
    </source>
</evidence>
<dbReference type="SUPFAM" id="SSF56601">
    <property type="entry name" value="beta-lactamase/transpeptidase-like"/>
    <property type="match status" value="1"/>
</dbReference>
<dbReference type="PRINTS" id="PR00922">
    <property type="entry name" value="DADACBPTASE3"/>
</dbReference>
<keyword evidence="3" id="KW-0732">Signal</keyword>
<protein>
    <recommendedName>
        <fullName evidence="6">D-alanyl-D-alanine carboxypeptidase</fullName>
    </recommendedName>
</protein>
<reference evidence="5" key="1">
    <citation type="submission" date="2019-01" db="EMBL/GenBank/DDBJ databases">
        <title>Gri0909 isolated from a small marine red alga.</title>
        <authorList>
            <person name="Kim J."/>
            <person name="Jeong S.E."/>
            <person name="Jeon C.O."/>
        </authorList>
    </citation>
    <scope>NUCLEOTIDE SEQUENCE [LARGE SCALE GENOMIC DNA]</scope>
    <source>
        <strain evidence="5">Gri0909</strain>
    </source>
</reference>
<comment type="similarity">
    <text evidence="1">Belongs to the peptidase S13 family.</text>
</comment>
<feature type="chain" id="PRO_5018759562" description="D-alanyl-D-alanine carboxypeptidase" evidence="3">
    <location>
        <begin position="30"/>
        <end position="429"/>
    </location>
</feature>
<keyword evidence="2" id="KW-0378">Hydrolase</keyword>
<dbReference type="Proteomes" id="UP000287447">
    <property type="component" value="Unassembled WGS sequence"/>
</dbReference>
<comment type="caution">
    <text evidence="4">The sequence shown here is derived from an EMBL/GenBank/DDBJ whole genome shotgun (WGS) entry which is preliminary data.</text>
</comment>
<name>A0A3S2Z7B2_9PROT</name>
<evidence type="ECO:0000256" key="3">
    <source>
        <dbReference type="SAM" id="SignalP"/>
    </source>
</evidence>
<gene>
    <name evidence="4" type="ORF">EOI86_19200</name>
</gene>
<dbReference type="GO" id="GO:0006508">
    <property type="term" value="P:proteolysis"/>
    <property type="evidence" value="ECO:0007669"/>
    <property type="project" value="InterPro"/>
</dbReference>
<proteinExistence type="inferred from homology"/>
<evidence type="ECO:0000313" key="4">
    <source>
        <dbReference type="EMBL" id="RVU34962.1"/>
    </source>
</evidence>
<dbReference type="PANTHER" id="PTHR30023">
    <property type="entry name" value="D-ALANYL-D-ALANINE CARBOXYPEPTIDASE"/>
    <property type="match status" value="1"/>
</dbReference>
<sequence length="429" mass="45432">MEGLRRLKTIVSARALVFLLSALVLSSCAQTSESETPTVLKPSAIPIAWRAVHAETGQEIGERSSSSMLPASTTKLVTALAVLDTVPPDLIFTTRVCRNGDAVALIGGGDPAFDVEDLLGLALTAKDAMAGATALTYAPAEVSGPIQPKQPGDAAYNPRLADLMVAEGAYRGHGSEDGHGWTVPPGASVPSETGTDWYAHPDPPRQAADLFRAYAAGMGVDLPAPEPGEARCDAEIARHESAPVFDLVREMLWTSSNPMAELLGRMALQAEAPGAWLASRHPDIDGFALTNFSGLDAEARLTPRAMARLLAANADLAVAGVPFPAMLTPAGWDGGLKRRMLEPPLALNVWAKTGTMHYGAGLAGYMLVPGKGMFAIAVYAFDEEARAAYDAVVRNPPEEVEVAARNWRMLARAEIDRTVLKIYRALSAE</sequence>
<dbReference type="GO" id="GO:0004185">
    <property type="term" value="F:serine-type carboxypeptidase activity"/>
    <property type="evidence" value="ECO:0007669"/>
    <property type="project" value="InterPro"/>
</dbReference>
<organism evidence="4 5">
    <name type="scientific">Hwanghaeella grinnelliae</name>
    <dbReference type="NCBI Taxonomy" id="2500179"/>
    <lineage>
        <taxon>Bacteria</taxon>
        <taxon>Pseudomonadati</taxon>
        <taxon>Pseudomonadota</taxon>
        <taxon>Alphaproteobacteria</taxon>
        <taxon>Rhodospirillales</taxon>
        <taxon>Rhodospirillaceae</taxon>
        <taxon>Hwanghaeella</taxon>
    </lineage>
</organism>
<dbReference type="EMBL" id="SADE01000003">
    <property type="protein sequence ID" value="RVU34962.1"/>
    <property type="molecule type" value="Genomic_DNA"/>
</dbReference>
<dbReference type="PROSITE" id="PS51257">
    <property type="entry name" value="PROKAR_LIPOPROTEIN"/>
    <property type="match status" value="1"/>
</dbReference>
<dbReference type="InterPro" id="IPR012338">
    <property type="entry name" value="Beta-lactam/transpept-like"/>
</dbReference>
<dbReference type="GO" id="GO:0000270">
    <property type="term" value="P:peptidoglycan metabolic process"/>
    <property type="evidence" value="ECO:0007669"/>
    <property type="project" value="TreeGrafter"/>
</dbReference>
<accession>A0A3S2Z7B2</accession>